<dbReference type="PANTHER" id="PTHR33387:SF3">
    <property type="entry name" value="DUF985 DOMAIN-CONTAINING PROTEIN"/>
    <property type="match status" value="1"/>
</dbReference>
<dbReference type="OrthoDB" id="9798288at2"/>
<dbReference type="EMBL" id="CP002156">
    <property type="protein sequence ID" value="ADM10354.1"/>
    <property type="molecule type" value="Genomic_DNA"/>
</dbReference>
<dbReference type="InterPro" id="IPR039935">
    <property type="entry name" value="YML079W-like"/>
</dbReference>
<gene>
    <name evidence="3" type="ordered locus">PB2503_11544</name>
</gene>
<accession>E0TCX1</accession>
<dbReference type="KEGG" id="pbr:PB2503_11544"/>
<dbReference type="Pfam" id="PF07883">
    <property type="entry name" value="Cupin_2"/>
    <property type="match status" value="1"/>
</dbReference>
<evidence type="ECO:0000313" key="3">
    <source>
        <dbReference type="EMBL" id="ADM10354.1"/>
    </source>
</evidence>
<sequence>MGLVSAFFSVFALIGAGGTGMTGDGPPPPRAQALIDHYDMALIPHEGAWFALNHRSDHETISGAVRGTERRALHNSIYALITARDFSALHRLDTDEYWTYLGGAPAEMLLLHPDGRVERPILGPDPLIGHHPQILVPRGTWMGARPAETMAEGGGQGYTFFSATLAPAFEPAGYEPGDREALSAAYPEAAEMIIALTRPEAGEEAPPTSPTSVYGEGISLAPVIGRTGPVATDALSVTRFRLEAGAALPLLKTAEGTEALIVLDGTGIAEVGETRQSIAPGDIVFMPPILPHRVEAVTDLRFLAVTAPAYDPSDITILEAPPPGSPR</sequence>
<dbReference type="Proteomes" id="UP000001302">
    <property type="component" value="Chromosome"/>
</dbReference>
<dbReference type="RefSeq" id="WP_013301328.1">
    <property type="nucleotide sequence ID" value="NC_014414.1"/>
</dbReference>
<evidence type="ECO:0000313" key="4">
    <source>
        <dbReference type="Proteomes" id="UP000001302"/>
    </source>
</evidence>
<dbReference type="Gene3D" id="2.60.120.10">
    <property type="entry name" value="Jelly Rolls"/>
    <property type="match status" value="2"/>
</dbReference>
<dbReference type="eggNOG" id="COG1917">
    <property type="taxonomic scope" value="Bacteria"/>
</dbReference>
<evidence type="ECO:0000259" key="2">
    <source>
        <dbReference type="Pfam" id="PF07883"/>
    </source>
</evidence>
<organism evidence="3 4">
    <name type="scientific">Parvularcula bermudensis (strain ATCC BAA-594 / HTCC2503 / KCTC 12087)</name>
    <dbReference type="NCBI Taxonomy" id="314260"/>
    <lineage>
        <taxon>Bacteria</taxon>
        <taxon>Pseudomonadati</taxon>
        <taxon>Pseudomonadota</taxon>
        <taxon>Alphaproteobacteria</taxon>
        <taxon>Parvularculales</taxon>
        <taxon>Parvularculaceae</taxon>
        <taxon>Parvularcula</taxon>
    </lineage>
</organism>
<dbReference type="InterPro" id="IPR011051">
    <property type="entry name" value="RmlC_Cupin_sf"/>
</dbReference>
<feature type="domain" description="DUF985" evidence="1">
    <location>
        <begin position="32"/>
        <end position="175"/>
    </location>
</feature>
<dbReference type="eggNOG" id="COG3542">
    <property type="taxonomic scope" value="Bacteria"/>
</dbReference>
<dbReference type="HOGENOM" id="CLU_865558_0_0_5"/>
<dbReference type="SUPFAM" id="SSF51182">
    <property type="entry name" value="RmlC-like cupins"/>
    <property type="match status" value="2"/>
</dbReference>
<dbReference type="InterPro" id="IPR013096">
    <property type="entry name" value="Cupin_2"/>
</dbReference>
<proteinExistence type="predicted"/>
<dbReference type="Pfam" id="PF06172">
    <property type="entry name" value="Cupin_5"/>
    <property type="match status" value="1"/>
</dbReference>
<feature type="domain" description="Cupin type-2" evidence="2">
    <location>
        <begin position="240"/>
        <end position="305"/>
    </location>
</feature>
<dbReference type="CDD" id="cd06121">
    <property type="entry name" value="cupin_YML079wp"/>
    <property type="match status" value="1"/>
</dbReference>
<evidence type="ECO:0000259" key="1">
    <source>
        <dbReference type="Pfam" id="PF06172"/>
    </source>
</evidence>
<dbReference type="InterPro" id="IPR014710">
    <property type="entry name" value="RmlC-like_jellyroll"/>
</dbReference>
<dbReference type="AlphaFoldDB" id="E0TCX1"/>
<name>E0TCX1_PARBH</name>
<dbReference type="InterPro" id="IPR009327">
    <property type="entry name" value="Cupin_DUF985"/>
</dbReference>
<keyword evidence="4" id="KW-1185">Reference proteome</keyword>
<reference evidence="4" key="1">
    <citation type="submission" date="2010-08" db="EMBL/GenBank/DDBJ databases">
        <title>Genome sequence of Parvularcula bermudensis HTCC2503.</title>
        <authorList>
            <person name="Kang D.-M."/>
            <person name="Oh H.-M."/>
            <person name="Cho J.-C."/>
        </authorList>
    </citation>
    <scope>NUCLEOTIDE SEQUENCE [LARGE SCALE GENOMIC DNA]</scope>
    <source>
        <strain evidence="4">ATCC BAA-594 / HTCC2503 / KCTC 12087</strain>
    </source>
</reference>
<reference evidence="3 4" key="2">
    <citation type="journal article" date="2011" name="J. Bacteriol.">
        <title>Complete genome sequence of strain HTCC2503T of Parvularcula bermudensis, the type species of the order "Parvularculales" in the class Alphaproteobacteria.</title>
        <authorList>
            <person name="Oh H.M."/>
            <person name="Kang I."/>
            <person name="Vergin K.L."/>
            <person name="Kang D."/>
            <person name="Rhee K.H."/>
            <person name="Giovannoni S.J."/>
            <person name="Cho J.C."/>
        </authorList>
    </citation>
    <scope>NUCLEOTIDE SEQUENCE [LARGE SCALE GENOMIC DNA]</scope>
    <source>
        <strain evidence="4">ATCC BAA-594 / HTCC2503 / KCTC 12087</strain>
    </source>
</reference>
<dbReference type="PANTHER" id="PTHR33387">
    <property type="entry name" value="RMLC-LIKE JELLY ROLL FOLD PROTEIN"/>
    <property type="match status" value="1"/>
</dbReference>
<protein>
    <submittedName>
        <fullName evidence="3">Uncharacterized protein</fullName>
    </submittedName>
</protein>
<dbReference type="STRING" id="314260.PB2503_11544"/>